<dbReference type="InterPro" id="IPR030400">
    <property type="entry name" value="Sedolisin_dom"/>
</dbReference>
<evidence type="ECO:0000256" key="8">
    <source>
        <dbReference type="PROSITE-ProRule" id="PRU01032"/>
    </source>
</evidence>
<dbReference type="Proteomes" id="UP000682733">
    <property type="component" value="Unassembled WGS sequence"/>
</dbReference>
<evidence type="ECO:0000256" key="1">
    <source>
        <dbReference type="ARBA" id="ARBA00001913"/>
    </source>
</evidence>
<evidence type="ECO:0000256" key="2">
    <source>
        <dbReference type="ARBA" id="ARBA00022670"/>
    </source>
</evidence>
<keyword evidence="3" id="KW-0479">Metal-binding</keyword>
<protein>
    <recommendedName>
        <fullName evidence="9">Peptidase S53 domain-containing protein</fullName>
    </recommendedName>
</protein>
<keyword evidence="5 8" id="KW-0720">Serine protease</keyword>
<feature type="active site" description="Charge relay system" evidence="8">
    <location>
        <position position="418"/>
    </location>
</feature>
<dbReference type="PANTHER" id="PTHR14218:SF15">
    <property type="entry name" value="TRIPEPTIDYL-PEPTIDASE 1"/>
    <property type="match status" value="1"/>
</dbReference>
<organism evidence="10 12">
    <name type="scientific">Didymodactylos carnosus</name>
    <dbReference type="NCBI Taxonomy" id="1234261"/>
    <lineage>
        <taxon>Eukaryota</taxon>
        <taxon>Metazoa</taxon>
        <taxon>Spiralia</taxon>
        <taxon>Gnathifera</taxon>
        <taxon>Rotifera</taxon>
        <taxon>Eurotatoria</taxon>
        <taxon>Bdelloidea</taxon>
        <taxon>Philodinida</taxon>
        <taxon>Philodinidae</taxon>
        <taxon>Didymodactylos</taxon>
    </lineage>
</organism>
<feature type="domain" description="Peptidase S53" evidence="9">
    <location>
        <begin position="346"/>
        <end position="699"/>
    </location>
</feature>
<dbReference type="InterPro" id="IPR015366">
    <property type="entry name" value="S53_propep"/>
</dbReference>
<dbReference type="Pfam" id="PF09286">
    <property type="entry name" value="Pro-kuma_activ"/>
    <property type="match status" value="1"/>
</dbReference>
<evidence type="ECO:0000313" key="12">
    <source>
        <dbReference type="Proteomes" id="UP000677228"/>
    </source>
</evidence>
<dbReference type="InterPro" id="IPR036852">
    <property type="entry name" value="Peptidase_S8/S53_dom_sf"/>
</dbReference>
<keyword evidence="4 8" id="KW-0378">Hydrolase</keyword>
<keyword evidence="6" id="KW-0106">Calcium</keyword>
<dbReference type="PANTHER" id="PTHR14218">
    <property type="entry name" value="PROTEASE S8 TRIPEPTIDYL PEPTIDASE I CLN2"/>
    <property type="match status" value="1"/>
</dbReference>
<comment type="cofactor">
    <cofactor evidence="1">
        <name>Ca(2+)</name>
        <dbReference type="ChEBI" id="CHEBI:29108"/>
    </cofactor>
</comment>
<evidence type="ECO:0000259" key="9">
    <source>
        <dbReference type="PROSITE" id="PS51695"/>
    </source>
</evidence>
<dbReference type="EMBL" id="CAJOBA010037952">
    <property type="protein sequence ID" value="CAF4052054.1"/>
    <property type="molecule type" value="Genomic_DNA"/>
</dbReference>
<dbReference type="GO" id="GO:0046872">
    <property type="term" value="F:metal ion binding"/>
    <property type="evidence" value="ECO:0007669"/>
    <property type="project" value="UniProtKB-KW"/>
</dbReference>
<evidence type="ECO:0000256" key="4">
    <source>
        <dbReference type="ARBA" id="ARBA00022801"/>
    </source>
</evidence>
<reference evidence="10" key="1">
    <citation type="submission" date="2021-02" db="EMBL/GenBank/DDBJ databases">
        <authorList>
            <person name="Nowell W R."/>
        </authorList>
    </citation>
    <scope>NUCLEOTIDE SEQUENCE</scope>
</reference>
<proteinExistence type="predicted"/>
<dbReference type="CDD" id="cd04056">
    <property type="entry name" value="Peptidases_S53"/>
    <property type="match status" value="1"/>
</dbReference>
<dbReference type="SUPFAM" id="SSF52743">
    <property type="entry name" value="Subtilisin-like"/>
    <property type="match status" value="1"/>
</dbReference>
<keyword evidence="2 8" id="KW-0645">Protease</keyword>
<feature type="active site" description="Charge relay system" evidence="8">
    <location>
        <position position="610"/>
    </location>
</feature>
<dbReference type="SUPFAM" id="SSF54897">
    <property type="entry name" value="Protease propeptides/inhibitors"/>
    <property type="match status" value="1"/>
</dbReference>
<evidence type="ECO:0000256" key="7">
    <source>
        <dbReference type="ARBA" id="ARBA00023145"/>
    </source>
</evidence>
<comment type="caution">
    <text evidence="8">Lacks conserved residue(s) required for the propagation of feature annotation.</text>
</comment>
<dbReference type="Gene3D" id="3.40.50.200">
    <property type="entry name" value="Peptidase S8/S53 domain"/>
    <property type="match status" value="2"/>
</dbReference>
<dbReference type="Proteomes" id="UP000677228">
    <property type="component" value="Unassembled WGS sequence"/>
</dbReference>
<accession>A0A8S2EJU6</accession>
<dbReference type="InterPro" id="IPR023828">
    <property type="entry name" value="Peptidase_S8_Ser-AS"/>
</dbReference>
<dbReference type="GO" id="GO:0006508">
    <property type="term" value="P:proteolysis"/>
    <property type="evidence" value="ECO:0007669"/>
    <property type="project" value="UniProtKB-KW"/>
</dbReference>
<dbReference type="GO" id="GO:0004252">
    <property type="term" value="F:serine-type endopeptidase activity"/>
    <property type="evidence" value="ECO:0007669"/>
    <property type="project" value="UniProtKB-UniRule"/>
</dbReference>
<dbReference type="GO" id="GO:0008240">
    <property type="term" value="F:tripeptidyl-peptidase activity"/>
    <property type="evidence" value="ECO:0007669"/>
    <property type="project" value="TreeGrafter"/>
</dbReference>
<comment type="caution">
    <text evidence="10">The sequence shown here is derived from an EMBL/GenBank/DDBJ whole genome shotgun (WGS) entry which is preliminary data.</text>
</comment>
<evidence type="ECO:0000313" key="10">
    <source>
        <dbReference type="EMBL" id="CAF1244566.1"/>
    </source>
</evidence>
<dbReference type="InterPro" id="IPR050819">
    <property type="entry name" value="Tripeptidyl-peptidase_I"/>
</dbReference>
<evidence type="ECO:0000256" key="5">
    <source>
        <dbReference type="ARBA" id="ARBA00022825"/>
    </source>
</evidence>
<dbReference type="CDD" id="cd11377">
    <property type="entry name" value="Pro-peptidase_S53"/>
    <property type="match status" value="1"/>
</dbReference>
<feature type="active site" description="Charge relay system" evidence="8">
    <location>
        <position position="422"/>
    </location>
</feature>
<dbReference type="EMBL" id="CAJNOK010016404">
    <property type="protein sequence ID" value="CAF1244566.1"/>
    <property type="molecule type" value="Genomic_DNA"/>
</dbReference>
<keyword evidence="7" id="KW-0865">Zymogen</keyword>
<sequence length="699" mass="78913">MSCLFIQEKASSEMYFWSFFLIGALILGLRGDNVIKTLVQVPTDQWDLMHDVAEKSTTTLVRLIVVTRNNEKEVERLKKEFEQITDPTHHSYGNYVSYDEIHEMILPETEKNGKAIEQWAKKYPVRVAPTANKEFIVIEATADEIERMFQTKLHTYRHKMTGQRTLRATEYQLAEIIHHRIAYIEGLTRFPAISNRNEKKTFVPISTEKAKSNAPIIFRISSGFSKFLIYIQLICADGKQASNSLCSNDFKGFVIELRQDKNKKLVTREVPIADTNCQVCRKATAINAEYCTVFNLDNDSVLCRFFLNNETDIGNYEAYQITIRSIFKTKYSDKAAYPSPTEKVTTVTPNVLLSLYNVDDNKNEIRNVNSRQAIAGFQEYLNLNSFKSFARTYGKKFSLTLGKIYGRDYRNKTYDEGETSLDLQYMSAMGSRIPTDYISSPSNFDGFLIDFFVQLAILEHNKNNIVPLVYSISYAADEGEQGQTPMYPGSSPYVTSVGGTQLVRSNDTSNCARFIPEEPNVCLEEITAYTNKLTACLITSGGGFSLYNSRPTYQKKSVQSYLKLATKDKQLPPVSYFKRSNRAYPDISLIANDYIIKSNGNFDLFAGGTSASSPAAAGMISLINDRRLNQGMKPLGFLNPLLYSLAEKHPNAFFDITKGKNNCNESPKCCKYGFSAAKHFDLVTGLGSINHGVLMKLLT</sequence>
<dbReference type="PROSITE" id="PS00138">
    <property type="entry name" value="SUBTILASE_SER"/>
    <property type="match status" value="1"/>
</dbReference>
<dbReference type="PROSITE" id="PS51695">
    <property type="entry name" value="SEDOLISIN"/>
    <property type="match status" value="1"/>
</dbReference>
<name>A0A8S2EJU6_9BILA</name>
<evidence type="ECO:0000256" key="6">
    <source>
        <dbReference type="ARBA" id="ARBA00022837"/>
    </source>
</evidence>
<evidence type="ECO:0000313" key="11">
    <source>
        <dbReference type="EMBL" id="CAF4052054.1"/>
    </source>
</evidence>
<dbReference type="SMART" id="SM00944">
    <property type="entry name" value="Pro-kuma_activ"/>
    <property type="match status" value="1"/>
</dbReference>
<gene>
    <name evidence="10" type="ORF">OVA965_LOCUS25985</name>
    <name evidence="11" type="ORF">TMI583_LOCUS26716</name>
</gene>
<dbReference type="AlphaFoldDB" id="A0A8S2EJU6"/>
<evidence type="ECO:0000256" key="3">
    <source>
        <dbReference type="ARBA" id="ARBA00022723"/>
    </source>
</evidence>